<dbReference type="InterPro" id="IPR029498">
    <property type="entry name" value="HeLo_dom"/>
</dbReference>
<evidence type="ECO:0000259" key="2">
    <source>
        <dbReference type="Pfam" id="PF14479"/>
    </source>
</evidence>
<dbReference type="RefSeq" id="XP_007785173.1">
    <property type="nucleotide sequence ID" value="XM_007786983.1"/>
</dbReference>
<name>R7Z7E3_CONA1</name>
<feature type="compositionally biased region" description="Polar residues" evidence="1">
    <location>
        <begin position="432"/>
        <end position="445"/>
    </location>
</feature>
<dbReference type="Proteomes" id="UP000016924">
    <property type="component" value="Unassembled WGS sequence"/>
</dbReference>
<gene>
    <name evidence="3" type="ORF">W97_09119</name>
</gene>
<dbReference type="HOGENOM" id="CLU_606883_0_0_1"/>
<feature type="domain" description="Prion-inhibition and propagation HeLo" evidence="2">
    <location>
        <begin position="15"/>
        <end position="245"/>
    </location>
</feature>
<dbReference type="AlphaFoldDB" id="R7Z7E3"/>
<evidence type="ECO:0000256" key="1">
    <source>
        <dbReference type="SAM" id="MobiDB-lite"/>
    </source>
</evidence>
<sequence>MTTAQEQSCSLDDLIALAVLFNSCVQAFGHLHLSNSYDTTQKRLLTCLGIEQSRLLIWGDVVGISSPPPTVATRAVPLQPGDTNPDPELAIYFGIRDARMDEPDMRQAIEEALNHLLRLFTPGVGDSEMYERYGLKPPKRSNSSIEAPLDPIRSDAFNEKFSLLRQLSPVWQRQTSVALRHWTISDGSKFSAFISAVKDKVETLVHMMDVAERVDRGMKMDIKGFGWHPEPVGDRARQDWGRLRLIREACRDTYPEYADAADKVLAYLNEQFRESSARKYSEHQPVSHTTTATASSTNSGGHGEHAPSPSKPHSKRTGFLRFFKHSDRGKSRGNQKDRSQSVASASSAEGEPARSKSESHDVASNELSPPLEPQRSLSMSAVPIPRTVDAAVPDQGDVARIKTADTSSKDPGKNDLSLVETVASHVSRHDQYSSPYQVETNRLQR</sequence>
<feature type="region of interest" description="Disordered" evidence="1">
    <location>
        <begin position="276"/>
        <end position="376"/>
    </location>
</feature>
<dbReference type="EMBL" id="JH767636">
    <property type="protein sequence ID" value="EON69856.1"/>
    <property type="molecule type" value="Genomic_DNA"/>
</dbReference>
<protein>
    <recommendedName>
        <fullName evidence="2">Prion-inhibition and propagation HeLo domain-containing protein</fullName>
    </recommendedName>
</protein>
<dbReference type="Gene3D" id="1.20.120.1020">
    <property type="entry name" value="Prion-inhibition and propagation, HeLo domain"/>
    <property type="match status" value="1"/>
</dbReference>
<keyword evidence="4" id="KW-1185">Reference proteome</keyword>
<feature type="region of interest" description="Disordered" evidence="1">
    <location>
        <begin position="388"/>
        <end position="445"/>
    </location>
</feature>
<dbReference type="Pfam" id="PF14479">
    <property type="entry name" value="HeLo"/>
    <property type="match status" value="1"/>
</dbReference>
<feature type="compositionally biased region" description="Basic and acidic residues" evidence="1">
    <location>
        <begin position="397"/>
        <end position="413"/>
    </location>
</feature>
<dbReference type="eggNOG" id="ENOG502SMTD">
    <property type="taxonomic scope" value="Eukaryota"/>
</dbReference>
<evidence type="ECO:0000313" key="3">
    <source>
        <dbReference type="EMBL" id="EON69856.1"/>
    </source>
</evidence>
<organism evidence="3 4">
    <name type="scientific">Coniosporium apollinis (strain CBS 100218)</name>
    <name type="common">Rock-inhabiting black yeast</name>
    <dbReference type="NCBI Taxonomy" id="1168221"/>
    <lineage>
        <taxon>Eukaryota</taxon>
        <taxon>Fungi</taxon>
        <taxon>Dikarya</taxon>
        <taxon>Ascomycota</taxon>
        <taxon>Pezizomycotina</taxon>
        <taxon>Dothideomycetes</taxon>
        <taxon>Dothideomycetes incertae sedis</taxon>
        <taxon>Coniosporium</taxon>
    </lineage>
</organism>
<evidence type="ECO:0000313" key="4">
    <source>
        <dbReference type="Proteomes" id="UP000016924"/>
    </source>
</evidence>
<dbReference type="OrthoDB" id="20872at2759"/>
<dbReference type="GeneID" id="19906430"/>
<proteinExistence type="predicted"/>
<accession>R7Z7E3</accession>
<feature type="compositionally biased region" description="Basic and acidic residues" evidence="1">
    <location>
        <begin position="324"/>
        <end position="339"/>
    </location>
</feature>
<dbReference type="OMA" id="IARHMIP"/>
<reference evidence="4" key="1">
    <citation type="submission" date="2012-06" db="EMBL/GenBank/DDBJ databases">
        <title>The genome sequence of Coniosporium apollinis CBS 100218.</title>
        <authorList>
            <consortium name="The Broad Institute Genome Sequencing Platform"/>
            <person name="Cuomo C."/>
            <person name="Gorbushina A."/>
            <person name="Noack S."/>
            <person name="Walker B."/>
            <person name="Young S.K."/>
            <person name="Zeng Q."/>
            <person name="Gargeya S."/>
            <person name="Fitzgerald M."/>
            <person name="Haas B."/>
            <person name="Abouelleil A."/>
            <person name="Alvarado L."/>
            <person name="Arachchi H.M."/>
            <person name="Berlin A.M."/>
            <person name="Chapman S.B."/>
            <person name="Goldberg J."/>
            <person name="Griggs A."/>
            <person name="Gujja S."/>
            <person name="Hansen M."/>
            <person name="Howarth C."/>
            <person name="Imamovic A."/>
            <person name="Larimer J."/>
            <person name="McCowan C."/>
            <person name="Montmayeur A."/>
            <person name="Murphy C."/>
            <person name="Neiman D."/>
            <person name="Pearson M."/>
            <person name="Priest M."/>
            <person name="Roberts A."/>
            <person name="Saif S."/>
            <person name="Shea T."/>
            <person name="Sisk P."/>
            <person name="Sykes S."/>
            <person name="Wortman J."/>
            <person name="Nusbaum C."/>
            <person name="Birren B."/>
        </authorList>
    </citation>
    <scope>NUCLEOTIDE SEQUENCE [LARGE SCALE GENOMIC DNA]</scope>
    <source>
        <strain evidence="4">CBS 100218</strain>
    </source>
</reference>
<feature type="compositionally biased region" description="Basic and acidic residues" evidence="1">
    <location>
        <begin position="351"/>
        <end position="363"/>
    </location>
</feature>
<dbReference type="InterPro" id="IPR038305">
    <property type="entry name" value="HeLo_sf"/>
</dbReference>